<keyword evidence="7 8" id="KW-0472">Membrane</keyword>
<dbReference type="GO" id="GO:0034204">
    <property type="term" value="P:lipid translocation"/>
    <property type="evidence" value="ECO:0007669"/>
    <property type="project" value="TreeGrafter"/>
</dbReference>
<feature type="transmembrane region" description="Helical" evidence="8">
    <location>
        <begin position="12"/>
        <end position="39"/>
    </location>
</feature>
<evidence type="ECO:0000256" key="4">
    <source>
        <dbReference type="ARBA" id="ARBA00022960"/>
    </source>
</evidence>
<name>A0A2H5Y957_9CHLR</name>
<comment type="caution">
    <text evidence="9">The sequence shown here is derived from an EMBL/GenBank/DDBJ whole genome shotgun (WGS) entry which is preliminary data.</text>
</comment>
<gene>
    <name evidence="9" type="primary">murJ_3</name>
    <name evidence="9" type="ORF">HRbin22_02223</name>
</gene>
<evidence type="ECO:0000256" key="2">
    <source>
        <dbReference type="ARBA" id="ARBA00022475"/>
    </source>
</evidence>
<dbReference type="Proteomes" id="UP000236642">
    <property type="component" value="Unassembled WGS sequence"/>
</dbReference>
<feature type="transmembrane region" description="Helical" evidence="8">
    <location>
        <begin position="309"/>
        <end position="331"/>
    </location>
</feature>
<dbReference type="Pfam" id="PF03023">
    <property type="entry name" value="MurJ"/>
    <property type="match status" value="1"/>
</dbReference>
<dbReference type="InterPro" id="IPR051050">
    <property type="entry name" value="Lipid_II_flippase_MurJ/MviN"/>
</dbReference>
<feature type="transmembrane region" description="Helical" evidence="8">
    <location>
        <begin position="351"/>
        <end position="373"/>
    </location>
</feature>
<dbReference type="GO" id="GO:0015648">
    <property type="term" value="F:lipid-linked peptidoglycan transporter activity"/>
    <property type="evidence" value="ECO:0007669"/>
    <property type="project" value="TreeGrafter"/>
</dbReference>
<comment type="subcellular location">
    <subcellularLocation>
        <location evidence="1">Cell membrane</location>
        <topology evidence="1">Multi-pass membrane protein</topology>
    </subcellularLocation>
</comment>
<organism evidence="9 10">
    <name type="scientific">Candidatus Thermoflexus japonica</name>
    <dbReference type="NCBI Taxonomy" id="2035417"/>
    <lineage>
        <taxon>Bacteria</taxon>
        <taxon>Bacillati</taxon>
        <taxon>Chloroflexota</taxon>
        <taxon>Thermoflexia</taxon>
        <taxon>Thermoflexales</taxon>
        <taxon>Thermoflexaceae</taxon>
        <taxon>Thermoflexus</taxon>
    </lineage>
</organism>
<protein>
    <submittedName>
        <fullName evidence="9">Putative lipid II flippase MurJ</fullName>
    </submittedName>
</protein>
<evidence type="ECO:0000256" key="3">
    <source>
        <dbReference type="ARBA" id="ARBA00022692"/>
    </source>
</evidence>
<keyword evidence="6 8" id="KW-1133">Transmembrane helix</keyword>
<keyword evidence="3 8" id="KW-0812">Transmembrane</keyword>
<dbReference type="GO" id="GO:0005886">
    <property type="term" value="C:plasma membrane"/>
    <property type="evidence" value="ECO:0007669"/>
    <property type="project" value="UniProtKB-SubCell"/>
</dbReference>
<dbReference type="PRINTS" id="PR01806">
    <property type="entry name" value="VIRFACTRMVIN"/>
</dbReference>
<proteinExistence type="predicted"/>
<dbReference type="PANTHER" id="PTHR47019:SF1">
    <property type="entry name" value="LIPID II FLIPPASE MURJ"/>
    <property type="match status" value="1"/>
</dbReference>
<feature type="transmembrane region" description="Helical" evidence="8">
    <location>
        <begin position="413"/>
        <end position="431"/>
    </location>
</feature>
<feature type="transmembrane region" description="Helical" evidence="8">
    <location>
        <begin position="190"/>
        <end position="212"/>
    </location>
</feature>
<accession>A0A2H5Y957</accession>
<feature type="transmembrane region" description="Helical" evidence="8">
    <location>
        <begin position="163"/>
        <end position="184"/>
    </location>
</feature>
<evidence type="ECO:0000256" key="8">
    <source>
        <dbReference type="SAM" id="Phobius"/>
    </source>
</evidence>
<evidence type="ECO:0000256" key="1">
    <source>
        <dbReference type="ARBA" id="ARBA00004651"/>
    </source>
</evidence>
<dbReference type="InterPro" id="IPR004268">
    <property type="entry name" value="MurJ"/>
</dbReference>
<feature type="transmembrane region" description="Helical" evidence="8">
    <location>
        <begin position="233"/>
        <end position="256"/>
    </location>
</feature>
<dbReference type="AlphaFoldDB" id="A0A2H5Y957"/>
<evidence type="ECO:0000313" key="10">
    <source>
        <dbReference type="Proteomes" id="UP000236642"/>
    </source>
</evidence>
<feature type="transmembrane region" description="Helical" evidence="8">
    <location>
        <begin position="59"/>
        <end position="81"/>
    </location>
</feature>
<feature type="transmembrane region" description="Helical" evidence="8">
    <location>
        <begin position="276"/>
        <end position="297"/>
    </location>
</feature>
<feature type="transmembrane region" description="Helical" evidence="8">
    <location>
        <begin position="136"/>
        <end position="156"/>
    </location>
</feature>
<dbReference type="GO" id="GO:0009252">
    <property type="term" value="P:peptidoglycan biosynthetic process"/>
    <property type="evidence" value="ECO:0007669"/>
    <property type="project" value="UniProtKB-KW"/>
</dbReference>
<keyword evidence="5" id="KW-0573">Peptidoglycan synthesis</keyword>
<keyword evidence="2" id="KW-1003">Cell membrane</keyword>
<feature type="transmembrane region" description="Helical" evidence="8">
    <location>
        <begin position="385"/>
        <end position="407"/>
    </location>
</feature>
<dbReference type="EMBL" id="BEHY01000086">
    <property type="protein sequence ID" value="GBD09960.1"/>
    <property type="molecule type" value="Genomic_DNA"/>
</dbReference>
<feature type="transmembrane region" description="Helical" evidence="8">
    <location>
        <begin position="93"/>
        <end position="116"/>
    </location>
</feature>
<keyword evidence="4" id="KW-0133">Cell shape</keyword>
<dbReference type="GO" id="GO:0008360">
    <property type="term" value="P:regulation of cell shape"/>
    <property type="evidence" value="ECO:0007669"/>
    <property type="project" value="UniProtKB-KW"/>
</dbReference>
<evidence type="ECO:0000256" key="6">
    <source>
        <dbReference type="ARBA" id="ARBA00022989"/>
    </source>
</evidence>
<reference evidence="10" key="1">
    <citation type="submission" date="2017-09" db="EMBL/GenBank/DDBJ databases">
        <title>Metaegenomics of thermophilic ammonia-oxidizing enrichment culture.</title>
        <authorList>
            <person name="Kato S."/>
            <person name="Suzuki K."/>
        </authorList>
    </citation>
    <scope>NUCLEOTIDE SEQUENCE [LARGE SCALE GENOMIC DNA]</scope>
</reference>
<dbReference type="PANTHER" id="PTHR47019">
    <property type="entry name" value="LIPID II FLIPPASE MURJ"/>
    <property type="match status" value="1"/>
</dbReference>
<evidence type="ECO:0000313" key="9">
    <source>
        <dbReference type="EMBL" id="GBD09960.1"/>
    </source>
</evidence>
<evidence type="ECO:0000256" key="5">
    <source>
        <dbReference type="ARBA" id="ARBA00022984"/>
    </source>
</evidence>
<sequence length="435" mass="45789">MSEELRGFLRRILQPAAVVAGLSLLGKLTGFLAQAVIAARFGTGPDKSAFDVAMVMPDFLFLFTGGTLAVVLVPVLTMWSVRHPQEAARLATTVALLTVGALTLAGLLIAWSAPFWVRVVFGPGLPAPVQDRAIRLLRVLWVVAVLFGLSGVLTAVLHSARRFVWPALGSVLADGGPILGALLLARPMGVAGLAWGVILGALFHLLALLPGLRGWPWTWALDPGHAGLRRVGALLIPRALIVSLAYFQIAWGYRLIGGLEPGAVAALAYGWRLMQVPQTLISTSLAIVLLPTLAAHAARGDREALRRDLGWTLGIAGMLSALAGGALWFGGETLVRWGLARGAFGETSVEAVGAALRMFAPGLLTYTVAELTARAFYARHDFLRPLAAAAAGTAAYLGMAPALVSILGASGPALANSLAIGLEALLLLLWMRWIR</sequence>
<evidence type="ECO:0000256" key="7">
    <source>
        <dbReference type="ARBA" id="ARBA00023136"/>
    </source>
</evidence>